<dbReference type="Pfam" id="PF04542">
    <property type="entry name" value="Sigma70_r2"/>
    <property type="match status" value="1"/>
</dbReference>
<dbReference type="InterPro" id="IPR013249">
    <property type="entry name" value="RNA_pol_sigma70_r4_t2"/>
</dbReference>
<dbReference type="GO" id="GO:0016987">
    <property type="term" value="F:sigma factor activity"/>
    <property type="evidence" value="ECO:0007669"/>
    <property type="project" value="UniProtKB-KW"/>
</dbReference>
<dbReference type="InterPro" id="IPR014284">
    <property type="entry name" value="RNA_pol_sigma-70_dom"/>
</dbReference>
<dbReference type="InterPro" id="IPR000838">
    <property type="entry name" value="RNA_pol_sigma70_ECF_CS"/>
</dbReference>
<reference evidence="10 11" key="2">
    <citation type="submission" date="2021-01" db="EMBL/GenBank/DDBJ databases">
        <title>Genomic Encyclopedia of Type Strains, Phase IV (KMG-IV): sequencing the most valuable type-strain genomes for metagenomic binning, comparative biology and taxonomic classification.</title>
        <authorList>
            <person name="Goeker M."/>
        </authorList>
    </citation>
    <scope>NUCLEOTIDE SEQUENCE [LARGE SCALE GENOMIC DNA]</scope>
    <source>
        <strain evidence="10 11">DSM 6130</strain>
    </source>
</reference>
<evidence type="ECO:0000259" key="8">
    <source>
        <dbReference type="Pfam" id="PF08281"/>
    </source>
</evidence>
<keyword evidence="2 6" id="KW-0805">Transcription regulation</keyword>
<evidence type="ECO:0000313" key="11">
    <source>
        <dbReference type="Proteomes" id="UP000758856"/>
    </source>
</evidence>
<dbReference type="SUPFAM" id="SSF88946">
    <property type="entry name" value="Sigma2 domain of RNA polymerase sigma factors"/>
    <property type="match status" value="1"/>
</dbReference>
<dbReference type="InterPro" id="IPR013325">
    <property type="entry name" value="RNA_pol_sigma_r2"/>
</dbReference>
<dbReference type="PANTHER" id="PTHR43133:SF25">
    <property type="entry name" value="RNA POLYMERASE SIGMA FACTOR RFAY-RELATED"/>
    <property type="match status" value="1"/>
</dbReference>
<gene>
    <name evidence="9" type="ORF">GCM10008170_09900</name>
    <name evidence="10" type="ORF">JOD31_002131</name>
</gene>
<reference evidence="9" key="3">
    <citation type="submission" date="2023-01" db="EMBL/GenBank/DDBJ databases">
        <authorList>
            <person name="Sun Q."/>
            <person name="Evtushenko L."/>
        </authorList>
    </citation>
    <scope>NUCLEOTIDE SEQUENCE</scope>
    <source>
        <strain evidence="9">VKM B-1606</strain>
    </source>
</reference>
<dbReference type="PANTHER" id="PTHR43133">
    <property type="entry name" value="RNA POLYMERASE ECF-TYPE SIGMA FACTO"/>
    <property type="match status" value="1"/>
</dbReference>
<dbReference type="PROSITE" id="PS01063">
    <property type="entry name" value="SIGMA70_ECF"/>
    <property type="match status" value="1"/>
</dbReference>
<dbReference type="NCBIfam" id="TIGR02937">
    <property type="entry name" value="sigma70-ECF"/>
    <property type="match status" value="1"/>
</dbReference>
<dbReference type="Proteomes" id="UP001143400">
    <property type="component" value="Unassembled WGS sequence"/>
</dbReference>
<dbReference type="InterPro" id="IPR036388">
    <property type="entry name" value="WH-like_DNA-bd_sf"/>
</dbReference>
<evidence type="ECO:0000259" key="7">
    <source>
        <dbReference type="Pfam" id="PF04542"/>
    </source>
</evidence>
<keyword evidence="4 6" id="KW-0238">DNA-binding</keyword>
<dbReference type="InterPro" id="IPR007627">
    <property type="entry name" value="RNA_pol_sigma70_r2"/>
</dbReference>
<dbReference type="GO" id="GO:0003677">
    <property type="term" value="F:DNA binding"/>
    <property type="evidence" value="ECO:0007669"/>
    <property type="project" value="UniProtKB-KW"/>
</dbReference>
<keyword evidence="11" id="KW-1185">Reference proteome</keyword>
<dbReference type="Pfam" id="PF08281">
    <property type="entry name" value="Sigma70_r4_2"/>
    <property type="match status" value="1"/>
</dbReference>
<dbReference type="NCBIfam" id="NF009164">
    <property type="entry name" value="PRK12511.1"/>
    <property type="match status" value="1"/>
</dbReference>
<feature type="domain" description="RNA polymerase sigma-70 region 2" evidence="7">
    <location>
        <begin position="2"/>
        <end position="59"/>
    </location>
</feature>
<keyword evidence="5 6" id="KW-0804">Transcription</keyword>
<evidence type="ECO:0000313" key="10">
    <source>
        <dbReference type="EMBL" id="MBM7851906.1"/>
    </source>
</evidence>
<dbReference type="Gene3D" id="1.10.10.10">
    <property type="entry name" value="Winged helix-like DNA-binding domain superfamily/Winged helix DNA-binding domain"/>
    <property type="match status" value="1"/>
</dbReference>
<dbReference type="InterPro" id="IPR013324">
    <property type="entry name" value="RNA_pol_sigma_r3/r4-like"/>
</dbReference>
<organism evidence="9 12">
    <name type="scientific">Methylopila capsulata</name>
    <dbReference type="NCBI Taxonomy" id="61654"/>
    <lineage>
        <taxon>Bacteria</taxon>
        <taxon>Pseudomonadati</taxon>
        <taxon>Pseudomonadota</taxon>
        <taxon>Alphaproteobacteria</taxon>
        <taxon>Hyphomicrobiales</taxon>
        <taxon>Methylopilaceae</taxon>
        <taxon>Methylopila</taxon>
    </lineage>
</organism>
<accession>A0A9W6MRG3</accession>
<dbReference type="GO" id="GO:0006352">
    <property type="term" value="P:DNA-templated transcription initiation"/>
    <property type="evidence" value="ECO:0007669"/>
    <property type="project" value="InterPro"/>
</dbReference>
<evidence type="ECO:0000313" key="9">
    <source>
        <dbReference type="EMBL" id="GLK54971.1"/>
    </source>
</evidence>
<dbReference type="SUPFAM" id="SSF88659">
    <property type="entry name" value="Sigma3 and sigma4 domains of RNA polymerase sigma factors"/>
    <property type="match status" value="1"/>
</dbReference>
<dbReference type="Proteomes" id="UP000758856">
    <property type="component" value="Unassembled WGS sequence"/>
</dbReference>
<dbReference type="EMBL" id="JAFBCY010000002">
    <property type="protein sequence ID" value="MBM7851906.1"/>
    <property type="molecule type" value="Genomic_DNA"/>
</dbReference>
<reference evidence="9" key="1">
    <citation type="journal article" date="2014" name="Int. J. Syst. Evol. Microbiol.">
        <title>Complete genome sequence of Corynebacterium casei LMG S-19264T (=DSM 44701T), isolated from a smear-ripened cheese.</title>
        <authorList>
            <consortium name="US DOE Joint Genome Institute (JGI-PGF)"/>
            <person name="Walter F."/>
            <person name="Albersmeier A."/>
            <person name="Kalinowski J."/>
            <person name="Ruckert C."/>
        </authorList>
    </citation>
    <scope>NUCLEOTIDE SEQUENCE</scope>
    <source>
        <strain evidence="9">VKM B-1606</strain>
    </source>
</reference>
<protein>
    <recommendedName>
        <fullName evidence="6">RNA polymerase sigma factor</fullName>
    </recommendedName>
</protein>
<comment type="similarity">
    <text evidence="1 6">Belongs to the sigma-70 factor family. ECF subfamily.</text>
</comment>
<sequence>MRRYARALAGPHGDADDLVQEALARALERRASFRPDMALRPWLLTILHNVFVDGVRRRRAELTRLEVSEAVATALDAPQEHAVRLSEVRARFDALPEDQRAALHLVAIEGLSYQEAAAAIGAPIGTLMSRLGRARAALRAPETVASSGPVRLRLVGGSDDQR</sequence>
<evidence type="ECO:0000256" key="4">
    <source>
        <dbReference type="ARBA" id="ARBA00023125"/>
    </source>
</evidence>
<dbReference type="EMBL" id="BSFF01000001">
    <property type="protein sequence ID" value="GLK54971.1"/>
    <property type="molecule type" value="Genomic_DNA"/>
</dbReference>
<dbReference type="Gene3D" id="1.10.1740.10">
    <property type="match status" value="1"/>
</dbReference>
<comment type="caution">
    <text evidence="9">The sequence shown here is derived from an EMBL/GenBank/DDBJ whole genome shotgun (WGS) entry which is preliminary data.</text>
</comment>
<evidence type="ECO:0000256" key="6">
    <source>
        <dbReference type="RuleBase" id="RU000716"/>
    </source>
</evidence>
<proteinExistence type="inferred from homology"/>
<evidence type="ECO:0000256" key="5">
    <source>
        <dbReference type="ARBA" id="ARBA00023163"/>
    </source>
</evidence>
<dbReference type="AlphaFoldDB" id="A0A9W6MRG3"/>
<evidence type="ECO:0000313" key="12">
    <source>
        <dbReference type="Proteomes" id="UP001143400"/>
    </source>
</evidence>
<evidence type="ECO:0000256" key="2">
    <source>
        <dbReference type="ARBA" id="ARBA00023015"/>
    </source>
</evidence>
<feature type="domain" description="RNA polymerase sigma factor 70 region 4 type 2" evidence="8">
    <location>
        <begin position="87"/>
        <end position="138"/>
    </location>
</feature>
<evidence type="ECO:0000256" key="3">
    <source>
        <dbReference type="ARBA" id="ARBA00023082"/>
    </source>
</evidence>
<dbReference type="InterPro" id="IPR039425">
    <property type="entry name" value="RNA_pol_sigma-70-like"/>
</dbReference>
<keyword evidence="3 6" id="KW-0731">Sigma factor</keyword>
<evidence type="ECO:0000256" key="1">
    <source>
        <dbReference type="ARBA" id="ARBA00010641"/>
    </source>
</evidence>
<name>A0A9W6MRG3_9HYPH</name>